<accession>A0A399JCL5</accession>
<evidence type="ECO:0000259" key="1">
    <source>
        <dbReference type="Pfam" id="PF18912"/>
    </source>
</evidence>
<dbReference type="PANTHER" id="PTHR47505:SF1">
    <property type="entry name" value="DNA UTILIZATION PROTEIN YHGH"/>
    <property type="match status" value="1"/>
</dbReference>
<dbReference type="Gene3D" id="3.40.50.2020">
    <property type="match status" value="1"/>
</dbReference>
<dbReference type="InterPro" id="IPR029057">
    <property type="entry name" value="PRTase-like"/>
</dbReference>
<dbReference type="SUPFAM" id="SSF53271">
    <property type="entry name" value="PRTase-like"/>
    <property type="match status" value="1"/>
</dbReference>
<dbReference type="Proteomes" id="UP000265848">
    <property type="component" value="Unassembled WGS sequence"/>
</dbReference>
<dbReference type="InterPro" id="IPR044005">
    <property type="entry name" value="DZR_2"/>
</dbReference>
<protein>
    <submittedName>
        <fullName evidence="2">ComF family protein</fullName>
    </submittedName>
</protein>
<feature type="domain" description="Double zinc ribbon" evidence="1">
    <location>
        <begin position="16"/>
        <end position="75"/>
    </location>
</feature>
<dbReference type="InterPro" id="IPR051910">
    <property type="entry name" value="ComF/GntX_DNA_util-trans"/>
</dbReference>
<sequence length="256" mass="27340">MGRIDRSLGTAVQMAMRLIYPPRCLGCGGLVETDFGLCAACWSDTPFIGGVVCDGCGLPLPGGQRDETAHCDECLTYPPIWTQGRAATMYAGQARKLVMALKHGDRHDIVAPAADWLAEAAEPLICQGMIVTAIPLHWRRRVMRGYNQSALLSRAVAKRLRERTADLDLIDQPDLLLRTRATASLGSMGREERHSVLSGAISINPRCRDTLEQRPVLIVDDVMTSGATFSAAAAACIAAGSGPVSVLALARVGKAS</sequence>
<dbReference type="OrthoDB" id="9779910at2"/>
<dbReference type="EMBL" id="QWJJ01000002">
    <property type="protein sequence ID" value="RII40376.1"/>
    <property type="molecule type" value="Genomic_DNA"/>
</dbReference>
<dbReference type="Pfam" id="PF18912">
    <property type="entry name" value="DZR_2"/>
    <property type="match status" value="1"/>
</dbReference>
<comment type="caution">
    <text evidence="2">The sequence shown here is derived from an EMBL/GenBank/DDBJ whole genome shotgun (WGS) entry which is preliminary data.</text>
</comment>
<dbReference type="PANTHER" id="PTHR47505">
    <property type="entry name" value="DNA UTILIZATION PROTEIN YHGH"/>
    <property type="match status" value="1"/>
</dbReference>
<name>A0A399JCL5_9RHOB</name>
<evidence type="ECO:0000313" key="2">
    <source>
        <dbReference type="EMBL" id="RII40376.1"/>
    </source>
</evidence>
<dbReference type="AlphaFoldDB" id="A0A399JCL5"/>
<proteinExistence type="predicted"/>
<organism evidence="2 3">
    <name type="scientific">Pseudooceanicola sediminis</name>
    <dbReference type="NCBI Taxonomy" id="2211117"/>
    <lineage>
        <taxon>Bacteria</taxon>
        <taxon>Pseudomonadati</taxon>
        <taxon>Pseudomonadota</taxon>
        <taxon>Alphaproteobacteria</taxon>
        <taxon>Rhodobacterales</taxon>
        <taxon>Paracoccaceae</taxon>
        <taxon>Pseudooceanicola</taxon>
    </lineage>
</organism>
<keyword evidence="3" id="KW-1185">Reference proteome</keyword>
<gene>
    <name evidence="2" type="ORF">DL237_03425</name>
</gene>
<reference evidence="2 3" key="1">
    <citation type="submission" date="2018-08" db="EMBL/GenBank/DDBJ databases">
        <title>Pseudooceanicola sediminis CY03 in the family Rhodobacteracea.</title>
        <authorList>
            <person name="Zhang Y.-J."/>
        </authorList>
    </citation>
    <scope>NUCLEOTIDE SEQUENCE [LARGE SCALE GENOMIC DNA]</scope>
    <source>
        <strain evidence="2 3">CY03</strain>
    </source>
</reference>
<evidence type="ECO:0000313" key="3">
    <source>
        <dbReference type="Proteomes" id="UP000265848"/>
    </source>
</evidence>